<evidence type="ECO:0000313" key="2">
    <source>
        <dbReference type="Proteomes" id="UP001054252"/>
    </source>
</evidence>
<dbReference type="Proteomes" id="UP001054252">
    <property type="component" value="Unassembled WGS sequence"/>
</dbReference>
<proteinExistence type="predicted"/>
<organism evidence="1 2">
    <name type="scientific">Rubroshorea leprosula</name>
    <dbReference type="NCBI Taxonomy" id="152421"/>
    <lineage>
        <taxon>Eukaryota</taxon>
        <taxon>Viridiplantae</taxon>
        <taxon>Streptophyta</taxon>
        <taxon>Embryophyta</taxon>
        <taxon>Tracheophyta</taxon>
        <taxon>Spermatophyta</taxon>
        <taxon>Magnoliopsida</taxon>
        <taxon>eudicotyledons</taxon>
        <taxon>Gunneridae</taxon>
        <taxon>Pentapetalae</taxon>
        <taxon>rosids</taxon>
        <taxon>malvids</taxon>
        <taxon>Malvales</taxon>
        <taxon>Dipterocarpaceae</taxon>
        <taxon>Rubroshorea</taxon>
    </lineage>
</organism>
<protein>
    <submittedName>
        <fullName evidence="1">Uncharacterized protein</fullName>
    </submittedName>
</protein>
<dbReference type="EMBL" id="BPVZ01000038">
    <property type="protein sequence ID" value="GKV13474.1"/>
    <property type="molecule type" value="Genomic_DNA"/>
</dbReference>
<reference evidence="1 2" key="1">
    <citation type="journal article" date="2021" name="Commun. Biol.">
        <title>The genome of Shorea leprosula (Dipterocarpaceae) highlights the ecological relevance of drought in aseasonal tropical rainforests.</title>
        <authorList>
            <person name="Ng K.K.S."/>
            <person name="Kobayashi M.J."/>
            <person name="Fawcett J.A."/>
            <person name="Hatakeyama M."/>
            <person name="Paape T."/>
            <person name="Ng C.H."/>
            <person name="Ang C.C."/>
            <person name="Tnah L.H."/>
            <person name="Lee C.T."/>
            <person name="Nishiyama T."/>
            <person name="Sese J."/>
            <person name="O'Brien M.J."/>
            <person name="Copetti D."/>
            <person name="Mohd Noor M.I."/>
            <person name="Ong R.C."/>
            <person name="Putra M."/>
            <person name="Sireger I.Z."/>
            <person name="Indrioko S."/>
            <person name="Kosugi Y."/>
            <person name="Izuno A."/>
            <person name="Isagi Y."/>
            <person name="Lee S.L."/>
            <person name="Shimizu K.K."/>
        </authorList>
    </citation>
    <scope>NUCLEOTIDE SEQUENCE [LARGE SCALE GENOMIC DNA]</scope>
    <source>
        <strain evidence="1">214</strain>
    </source>
</reference>
<name>A0AAV5JG33_9ROSI</name>
<comment type="caution">
    <text evidence="1">The sequence shown here is derived from an EMBL/GenBank/DDBJ whole genome shotgun (WGS) entry which is preliminary data.</text>
</comment>
<keyword evidence="2" id="KW-1185">Reference proteome</keyword>
<gene>
    <name evidence="1" type="ORF">SLEP1_g24476</name>
</gene>
<sequence length="69" mass="7947">MAKPNHLETTSDALHMTNLHSEQHLLCYVHARHDFIDGIVHGIETGDFFFTFGSTTKWRESQMGNDFQP</sequence>
<evidence type="ECO:0000313" key="1">
    <source>
        <dbReference type="EMBL" id="GKV13474.1"/>
    </source>
</evidence>
<dbReference type="AlphaFoldDB" id="A0AAV5JG33"/>
<accession>A0AAV5JG33</accession>